<organism evidence="7 8">
    <name type="scientific">Pseudomonas fluorescens</name>
    <dbReference type="NCBI Taxonomy" id="294"/>
    <lineage>
        <taxon>Bacteria</taxon>
        <taxon>Pseudomonadati</taxon>
        <taxon>Pseudomonadota</taxon>
        <taxon>Gammaproteobacteria</taxon>
        <taxon>Pseudomonadales</taxon>
        <taxon>Pseudomonadaceae</taxon>
        <taxon>Pseudomonas</taxon>
    </lineage>
</organism>
<feature type="transmembrane region" description="Helical" evidence="6">
    <location>
        <begin position="12"/>
        <end position="43"/>
    </location>
</feature>
<dbReference type="PANTHER" id="PTHR21716">
    <property type="entry name" value="TRANSMEMBRANE PROTEIN"/>
    <property type="match status" value="1"/>
</dbReference>
<feature type="transmembrane region" description="Helical" evidence="6">
    <location>
        <begin position="267"/>
        <end position="290"/>
    </location>
</feature>
<dbReference type="GO" id="GO:0016020">
    <property type="term" value="C:membrane"/>
    <property type="evidence" value="ECO:0007669"/>
    <property type="project" value="UniProtKB-SubCell"/>
</dbReference>
<comment type="similarity">
    <text evidence="2">Belongs to the autoinducer-2 exporter (AI-2E) (TC 2.A.86) family.</text>
</comment>
<comment type="subcellular location">
    <subcellularLocation>
        <location evidence="1">Membrane</location>
        <topology evidence="1">Multi-pass membrane protein</topology>
    </subcellularLocation>
</comment>
<feature type="transmembrane region" description="Helical" evidence="6">
    <location>
        <begin position="157"/>
        <end position="176"/>
    </location>
</feature>
<dbReference type="Pfam" id="PF01594">
    <property type="entry name" value="AI-2E_transport"/>
    <property type="match status" value="1"/>
</dbReference>
<dbReference type="OrthoDB" id="106838at2"/>
<evidence type="ECO:0000256" key="4">
    <source>
        <dbReference type="ARBA" id="ARBA00022989"/>
    </source>
</evidence>
<evidence type="ECO:0000313" key="7">
    <source>
        <dbReference type="EMBL" id="VEF11818.1"/>
    </source>
</evidence>
<evidence type="ECO:0000313" key="8">
    <source>
        <dbReference type="Proteomes" id="UP000281909"/>
    </source>
</evidence>
<feature type="transmembrane region" description="Helical" evidence="6">
    <location>
        <begin position="310"/>
        <end position="343"/>
    </location>
</feature>
<keyword evidence="3 6" id="KW-0812">Transmembrane</keyword>
<keyword evidence="4 6" id="KW-1133">Transmembrane helix</keyword>
<dbReference type="PANTHER" id="PTHR21716:SF4">
    <property type="entry name" value="TRANSMEMBRANE PROTEIN 245"/>
    <property type="match status" value="1"/>
</dbReference>
<accession>A0A3S4T229</accession>
<feature type="transmembrane region" description="Helical" evidence="6">
    <location>
        <begin position="239"/>
        <end position="260"/>
    </location>
</feature>
<proteinExistence type="inferred from homology"/>
<gene>
    <name evidence="7" type="primary">ydiK_1</name>
    <name evidence="7" type="ORF">NCTC9428_03445</name>
</gene>
<dbReference type="AlphaFoldDB" id="A0A3S4T229"/>
<evidence type="ECO:0000256" key="6">
    <source>
        <dbReference type="SAM" id="Phobius"/>
    </source>
</evidence>
<evidence type="ECO:0000256" key="5">
    <source>
        <dbReference type="ARBA" id="ARBA00023136"/>
    </source>
</evidence>
<evidence type="ECO:0000256" key="1">
    <source>
        <dbReference type="ARBA" id="ARBA00004141"/>
    </source>
</evidence>
<reference evidence="7 8" key="1">
    <citation type="submission" date="2018-12" db="EMBL/GenBank/DDBJ databases">
        <authorList>
            <consortium name="Pathogen Informatics"/>
        </authorList>
    </citation>
    <scope>NUCLEOTIDE SEQUENCE [LARGE SCALE GENOMIC DNA]</scope>
    <source>
        <strain evidence="7 8">NCTC9428</strain>
    </source>
</reference>
<dbReference type="InterPro" id="IPR002549">
    <property type="entry name" value="AI-2E-like"/>
</dbReference>
<feature type="transmembrane region" description="Helical" evidence="6">
    <location>
        <begin position="207"/>
        <end position="233"/>
    </location>
</feature>
<feature type="transmembrane region" description="Helical" evidence="6">
    <location>
        <begin position="63"/>
        <end position="85"/>
    </location>
</feature>
<name>A0A3S4T229_PSEFL</name>
<evidence type="ECO:0000256" key="3">
    <source>
        <dbReference type="ARBA" id="ARBA00022692"/>
    </source>
</evidence>
<dbReference type="RefSeq" id="WP_126364655.1">
    <property type="nucleotide sequence ID" value="NZ_LR134318.1"/>
</dbReference>
<keyword evidence="5 6" id="KW-0472">Membrane</keyword>
<sequence length="353" mass="39161">MNEKSLQFKSLTVLLVLVTVAFIWILLPFYGAVFWAVILGILFAPMQRHLQMKFGWQRNLTSLCTLSVCLLIAILPVIIISVLLVQEGATVYKNIESGELDIAAYLAQFKHSLPPYFQHLLDRFGMGELNALREKIVKSAMQGSQVLATQAFSFGQGTFEFVVSFFIMLYLLFFFLRDGPELARKMRTAVPLEENHKRRLQLKFNRVVRATVKGNLVVAITQGALGGAIFWFLDIPSSLLWAVLMAFLSLLPAVGAGIVWAPVAVYFLFSGMIWQGVVLGLFGVFVIGLVDNVLRPILVGKDTKMPDYLILISTLGGLAVFGLNGFVIGPLIAALFISSWALFVETKPKVQLP</sequence>
<evidence type="ECO:0000256" key="2">
    <source>
        <dbReference type="ARBA" id="ARBA00009773"/>
    </source>
</evidence>
<protein>
    <submittedName>
        <fullName evidence="7">Membrane protein</fullName>
    </submittedName>
</protein>
<dbReference type="EMBL" id="LR134318">
    <property type="protein sequence ID" value="VEF11818.1"/>
    <property type="molecule type" value="Genomic_DNA"/>
</dbReference>
<dbReference type="Proteomes" id="UP000281909">
    <property type="component" value="Chromosome"/>
</dbReference>